<dbReference type="GO" id="GO:0046872">
    <property type="term" value="F:metal ion binding"/>
    <property type="evidence" value="ECO:0007669"/>
    <property type="project" value="UniProtKB-KW"/>
</dbReference>
<sequence>MRIWLPMIALIWPAVSYADTFVGCTKAEAETIARAVSDAKRISVSAAAAVGDTPEFETWFGKYSPAAAETVRGNLKRVVTAIRTGRIRTKCEDISRNECEPDIYAYVYDDEPYLIRICPPFFSLPNMARLRPGQTSSNFGTRAGTIVHEITHFNNVADTDDNCYARDVCADFAQDYPSEALRNADSYQYFVEDITYFKPTEEVVKPQFNASVGEGVD</sequence>
<dbReference type="InterPro" id="IPR029463">
    <property type="entry name" value="Lys_MEP"/>
</dbReference>
<evidence type="ECO:0000313" key="10">
    <source>
        <dbReference type="EMBL" id="SEW11628.1"/>
    </source>
</evidence>
<dbReference type="RefSeq" id="WP_089991299.1">
    <property type="nucleotide sequence ID" value="NZ_FOIZ01000001.1"/>
</dbReference>
<evidence type="ECO:0000256" key="6">
    <source>
        <dbReference type="ARBA" id="ARBA00022833"/>
    </source>
</evidence>
<dbReference type="GO" id="GO:0004222">
    <property type="term" value="F:metalloendopeptidase activity"/>
    <property type="evidence" value="ECO:0007669"/>
    <property type="project" value="InterPro"/>
</dbReference>
<evidence type="ECO:0000256" key="5">
    <source>
        <dbReference type="ARBA" id="ARBA00022801"/>
    </source>
</evidence>
<keyword evidence="7" id="KW-0482">Metalloprotease</keyword>
<dbReference type="InterPro" id="IPR024079">
    <property type="entry name" value="MetalloPept_cat_dom_sf"/>
</dbReference>
<dbReference type="Gene3D" id="3.40.390.10">
    <property type="entry name" value="Collagenase (Catalytic Domain)"/>
    <property type="match status" value="1"/>
</dbReference>
<gene>
    <name evidence="10" type="ORF">SAMN04488515_1132</name>
</gene>
<dbReference type="STRING" id="364200.SAMN04488515_1132"/>
<reference evidence="10 11" key="1">
    <citation type="submission" date="2016-10" db="EMBL/GenBank/DDBJ databases">
        <authorList>
            <person name="de Groot N.N."/>
        </authorList>
    </citation>
    <scope>NUCLEOTIDE SEQUENCE [LARGE SCALE GENOMIC DNA]</scope>
    <source>
        <strain evidence="10 11">DSM 17925</strain>
    </source>
</reference>
<evidence type="ECO:0000256" key="1">
    <source>
        <dbReference type="ARBA" id="ARBA00001947"/>
    </source>
</evidence>
<feature type="chain" id="PRO_5011732658" evidence="8">
    <location>
        <begin position="19"/>
        <end position="217"/>
    </location>
</feature>
<keyword evidence="11" id="KW-1185">Reference proteome</keyword>
<evidence type="ECO:0000313" key="11">
    <source>
        <dbReference type="Proteomes" id="UP000199167"/>
    </source>
</evidence>
<comment type="cofactor">
    <cofactor evidence="1">
        <name>Zn(2+)</name>
        <dbReference type="ChEBI" id="CHEBI:29105"/>
    </cofactor>
</comment>
<keyword evidence="4" id="KW-0479">Metal-binding</keyword>
<comment type="similarity">
    <text evidence="2">Belongs to the peptidase M35 family.</text>
</comment>
<dbReference type="EMBL" id="FOIZ01000001">
    <property type="protein sequence ID" value="SEW11628.1"/>
    <property type="molecule type" value="Genomic_DNA"/>
</dbReference>
<keyword evidence="5" id="KW-0378">Hydrolase</keyword>
<feature type="signal peptide" evidence="8">
    <location>
        <begin position="1"/>
        <end position="18"/>
    </location>
</feature>
<evidence type="ECO:0000256" key="4">
    <source>
        <dbReference type="ARBA" id="ARBA00022723"/>
    </source>
</evidence>
<accession>A0A1I0PDF5</accession>
<dbReference type="GO" id="GO:0006508">
    <property type="term" value="P:proteolysis"/>
    <property type="evidence" value="ECO:0007669"/>
    <property type="project" value="UniProtKB-KW"/>
</dbReference>
<dbReference type="Proteomes" id="UP000199167">
    <property type="component" value="Unassembled WGS sequence"/>
</dbReference>
<organism evidence="10 11">
    <name type="scientific">Cognatiyoonia koreensis</name>
    <dbReference type="NCBI Taxonomy" id="364200"/>
    <lineage>
        <taxon>Bacteria</taxon>
        <taxon>Pseudomonadati</taxon>
        <taxon>Pseudomonadota</taxon>
        <taxon>Alphaproteobacteria</taxon>
        <taxon>Rhodobacterales</taxon>
        <taxon>Paracoccaceae</taxon>
        <taxon>Cognatiyoonia</taxon>
    </lineage>
</organism>
<dbReference type="PANTHER" id="PTHR37016">
    <property type="match status" value="1"/>
</dbReference>
<evidence type="ECO:0000256" key="2">
    <source>
        <dbReference type="ARBA" id="ARBA00010279"/>
    </source>
</evidence>
<keyword evidence="3" id="KW-0645">Protease</keyword>
<name>A0A1I0PDF5_9RHOB</name>
<evidence type="ECO:0000256" key="7">
    <source>
        <dbReference type="ARBA" id="ARBA00023049"/>
    </source>
</evidence>
<evidence type="ECO:0000256" key="3">
    <source>
        <dbReference type="ARBA" id="ARBA00022670"/>
    </source>
</evidence>
<dbReference type="SUPFAM" id="SSF55486">
    <property type="entry name" value="Metalloproteases ('zincins'), catalytic domain"/>
    <property type="match status" value="1"/>
</dbReference>
<evidence type="ECO:0000256" key="8">
    <source>
        <dbReference type="SAM" id="SignalP"/>
    </source>
</evidence>
<dbReference type="AlphaFoldDB" id="A0A1I0PDF5"/>
<dbReference type="InterPro" id="IPR050414">
    <property type="entry name" value="Fungal_M35_metalloproteases"/>
</dbReference>
<evidence type="ECO:0000259" key="9">
    <source>
        <dbReference type="SMART" id="SM01351"/>
    </source>
</evidence>
<protein>
    <submittedName>
        <fullName evidence="10">Lysine-specific metallo-endopeptidase</fullName>
    </submittedName>
</protein>
<dbReference type="OrthoDB" id="7649992at2"/>
<proteinExistence type="inferred from homology"/>
<dbReference type="Pfam" id="PF14521">
    <property type="entry name" value="Aspzincin_M35"/>
    <property type="match status" value="1"/>
</dbReference>
<feature type="domain" description="Lysine-specific metallo-endopeptidase" evidence="9">
    <location>
        <begin position="37"/>
        <end position="192"/>
    </location>
</feature>
<keyword evidence="8" id="KW-0732">Signal</keyword>
<keyword evidence="6" id="KW-0862">Zinc</keyword>
<dbReference type="SMART" id="SM01351">
    <property type="entry name" value="Aspzincin_M35"/>
    <property type="match status" value="1"/>
</dbReference>
<dbReference type="PANTHER" id="PTHR37016:SF3">
    <property type="entry name" value="NEUTRAL PROTEASE 2-RELATED"/>
    <property type="match status" value="1"/>
</dbReference>